<dbReference type="RefSeq" id="WP_094365187.1">
    <property type="nucleotide sequence ID" value="NZ_NMVQ01000045.1"/>
</dbReference>
<evidence type="ECO:0000256" key="7">
    <source>
        <dbReference type="SAM" id="Phobius"/>
    </source>
</evidence>
<keyword evidence="4 7" id="KW-0812">Transmembrane</keyword>
<comment type="caution">
    <text evidence="8">The sequence shown here is derived from an EMBL/GenBank/DDBJ whole genome shotgun (WGS) entry which is preliminary data.</text>
</comment>
<dbReference type="AlphaFoldDB" id="A0A255GQL5"/>
<feature type="transmembrane region" description="Helical" evidence="7">
    <location>
        <begin position="64"/>
        <end position="88"/>
    </location>
</feature>
<reference evidence="8 9" key="1">
    <citation type="submission" date="2017-07" db="EMBL/GenBank/DDBJ databases">
        <title>Draft whole genome sequences of clinical Proprionibacteriaceae strains.</title>
        <authorList>
            <person name="Bernier A.-M."/>
            <person name="Bernard K."/>
            <person name="Domingo M.-C."/>
        </authorList>
    </citation>
    <scope>NUCLEOTIDE SEQUENCE [LARGE SCALE GENOMIC DNA]</scope>
    <source>
        <strain evidence="8 9">NML 130396</strain>
    </source>
</reference>
<keyword evidence="5 7" id="KW-1133">Transmembrane helix</keyword>
<proteinExistence type="inferred from homology"/>
<dbReference type="PANTHER" id="PTHR34584">
    <property type="entry name" value="NA(+)/H(+) ANTIPORTER SUBUNIT E1"/>
    <property type="match status" value="1"/>
</dbReference>
<keyword evidence="6 7" id="KW-0472">Membrane</keyword>
<dbReference type="GO" id="GO:0008324">
    <property type="term" value="F:monoatomic cation transmembrane transporter activity"/>
    <property type="evidence" value="ECO:0007669"/>
    <property type="project" value="InterPro"/>
</dbReference>
<comment type="similarity">
    <text evidence="2">Belongs to the CPA3 antiporters (TC 2.A.63) subunit E family.</text>
</comment>
<dbReference type="PANTHER" id="PTHR34584:SF1">
    <property type="entry name" value="NA(+)_H(+) ANTIPORTER SUBUNIT E1"/>
    <property type="match status" value="1"/>
</dbReference>
<evidence type="ECO:0000256" key="4">
    <source>
        <dbReference type="ARBA" id="ARBA00022692"/>
    </source>
</evidence>
<dbReference type="Proteomes" id="UP000216311">
    <property type="component" value="Unassembled WGS sequence"/>
</dbReference>
<accession>A0A255GQL5</accession>
<dbReference type="Pfam" id="PF01899">
    <property type="entry name" value="MNHE"/>
    <property type="match status" value="1"/>
</dbReference>
<dbReference type="OrthoDB" id="3556991at2"/>
<dbReference type="EMBL" id="NMVQ01000045">
    <property type="protein sequence ID" value="OYO18098.1"/>
    <property type="molecule type" value="Genomic_DNA"/>
</dbReference>
<protein>
    <submittedName>
        <fullName evidence="8">Na+/H+ antiporter subunit E</fullName>
    </submittedName>
</protein>
<evidence type="ECO:0000256" key="3">
    <source>
        <dbReference type="ARBA" id="ARBA00022475"/>
    </source>
</evidence>
<sequence>MSRFPSHLAKMRLGSLLVLTTVWVVLWGRPSWGTVLFGLLVALLVVLLFPMPRAASRIRFRPLSLLRLVAFFLYDLLRASLQVAWLAIRPRPIEHGRIAAVQLHETDDFRRTIIAELTSLVPGTVVIDLDPASNELVIHVLDRCDDERLLIEVTAIHRREQLVARAFGAPAPPGCGERLSMSEVRDVEAGP</sequence>
<feature type="transmembrane region" description="Helical" evidence="7">
    <location>
        <begin position="34"/>
        <end position="52"/>
    </location>
</feature>
<keyword evidence="3" id="KW-1003">Cell membrane</keyword>
<dbReference type="InterPro" id="IPR002758">
    <property type="entry name" value="Cation_antiport_E"/>
</dbReference>
<dbReference type="GO" id="GO:0005886">
    <property type="term" value="C:plasma membrane"/>
    <property type="evidence" value="ECO:0007669"/>
    <property type="project" value="UniProtKB-SubCell"/>
</dbReference>
<feature type="transmembrane region" description="Helical" evidence="7">
    <location>
        <begin position="12"/>
        <end position="28"/>
    </location>
</feature>
<evidence type="ECO:0000256" key="5">
    <source>
        <dbReference type="ARBA" id="ARBA00022989"/>
    </source>
</evidence>
<name>A0A255GQL5_9ACTN</name>
<comment type="subcellular location">
    <subcellularLocation>
        <location evidence="1">Cell membrane</location>
        <topology evidence="1">Multi-pass membrane protein</topology>
    </subcellularLocation>
</comment>
<evidence type="ECO:0000256" key="1">
    <source>
        <dbReference type="ARBA" id="ARBA00004651"/>
    </source>
</evidence>
<organism evidence="8 9">
    <name type="scientific">Enemella dayhoffiae</name>
    <dbReference type="NCBI Taxonomy" id="2016507"/>
    <lineage>
        <taxon>Bacteria</taxon>
        <taxon>Bacillati</taxon>
        <taxon>Actinomycetota</taxon>
        <taxon>Actinomycetes</taxon>
        <taxon>Propionibacteriales</taxon>
        <taxon>Propionibacteriaceae</taxon>
        <taxon>Enemella</taxon>
    </lineage>
</organism>
<evidence type="ECO:0000313" key="9">
    <source>
        <dbReference type="Proteomes" id="UP000216311"/>
    </source>
</evidence>
<gene>
    <name evidence="8" type="ORF">CGZ93_16220</name>
</gene>
<evidence type="ECO:0000256" key="2">
    <source>
        <dbReference type="ARBA" id="ARBA00006228"/>
    </source>
</evidence>
<dbReference type="NCBIfam" id="NF006521">
    <property type="entry name" value="PRK08965.1-5"/>
    <property type="match status" value="1"/>
</dbReference>
<evidence type="ECO:0000313" key="8">
    <source>
        <dbReference type="EMBL" id="OYO18098.1"/>
    </source>
</evidence>
<keyword evidence="9" id="KW-1185">Reference proteome</keyword>
<evidence type="ECO:0000256" key="6">
    <source>
        <dbReference type="ARBA" id="ARBA00023136"/>
    </source>
</evidence>